<keyword evidence="1" id="KW-0812">Transmembrane</keyword>
<feature type="transmembrane region" description="Helical" evidence="1">
    <location>
        <begin position="128"/>
        <end position="148"/>
    </location>
</feature>
<dbReference type="Proteomes" id="UP000546257">
    <property type="component" value="Unassembled WGS sequence"/>
</dbReference>
<comment type="caution">
    <text evidence="2">The sequence shown here is derived from an EMBL/GenBank/DDBJ whole genome shotgun (WGS) entry which is preliminary data.</text>
</comment>
<feature type="transmembrane region" description="Helical" evidence="1">
    <location>
        <begin position="67"/>
        <end position="88"/>
    </location>
</feature>
<dbReference type="RefSeq" id="WP_185192765.1">
    <property type="nucleotide sequence ID" value="NZ_JACKXD010000003.1"/>
</dbReference>
<gene>
    <name evidence="2" type="ORF">H5V44_08785</name>
</gene>
<dbReference type="EMBL" id="JACKXD010000003">
    <property type="protein sequence ID" value="MBB6646382.1"/>
    <property type="molecule type" value="Genomic_DNA"/>
</dbReference>
<keyword evidence="3" id="KW-1185">Reference proteome</keyword>
<protein>
    <submittedName>
        <fullName evidence="2">Uncharacterized protein</fullName>
    </submittedName>
</protein>
<evidence type="ECO:0000313" key="2">
    <source>
        <dbReference type="EMBL" id="MBB6646382.1"/>
    </source>
</evidence>
<organism evidence="2 3">
    <name type="scientific">Halobellus ruber</name>
    <dbReference type="NCBI Taxonomy" id="2761102"/>
    <lineage>
        <taxon>Archaea</taxon>
        <taxon>Methanobacteriati</taxon>
        <taxon>Methanobacteriota</taxon>
        <taxon>Stenosarchaea group</taxon>
        <taxon>Halobacteria</taxon>
        <taxon>Halobacteriales</taxon>
        <taxon>Haloferacaceae</taxon>
        <taxon>Halobellus</taxon>
    </lineage>
</organism>
<reference evidence="2 3" key="1">
    <citation type="submission" date="2020-08" db="EMBL/GenBank/DDBJ databases">
        <authorList>
            <person name="Seo M.-J."/>
        </authorList>
    </citation>
    <scope>NUCLEOTIDE SEQUENCE [LARGE SCALE GENOMIC DNA]</scope>
    <source>
        <strain evidence="2 3">MBLA0160</strain>
    </source>
</reference>
<name>A0A7J9SIP4_9EURY</name>
<proteinExistence type="predicted"/>
<accession>A0A7J9SIP4</accession>
<dbReference type="AlphaFoldDB" id="A0A7J9SIP4"/>
<keyword evidence="1" id="KW-1133">Transmembrane helix</keyword>
<keyword evidence="1" id="KW-0472">Membrane</keyword>
<sequence length="150" mass="15419">MILVAAALWLMAWGFVGVSIIVATTSGAPAGAVDAVVQGVGEFYLTAVATLRQFALSTTVSPRWVDVGYAALATVPIFIHLFLLSGVISVYTDDAAESPGLVLLFTLGLPLSVGALIGSAVFYLGAQLLTLSTIGVGVVLVPFAYAFVRA</sequence>
<feature type="transmembrane region" description="Helical" evidence="1">
    <location>
        <begin position="100"/>
        <end position="122"/>
    </location>
</feature>
<evidence type="ECO:0000256" key="1">
    <source>
        <dbReference type="SAM" id="Phobius"/>
    </source>
</evidence>
<evidence type="ECO:0000313" key="3">
    <source>
        <dbReference type="Proteomes" id="UP000546257"/>
    </source>
</evidence>